<organism evidence="2 3">
    <name type="scientific">Linum trigynum</name>
    <dbReference type="NCBI Taxonomy" id="586398"/>
    <lineage>
        <taxon>Eukaryota</taxon>
        <taxon>Viridiplantae</taxon>
        <taxon>Streptophyta</taxon>
        <taxon>Embryophyta</taxon>
        <taxon>Tracheophyta</taxon>
        <taxon>Spermatophyta</taxon>
        <taxon>Magnoliopsida</taxon>
        <taxon>eudicotyledons</taxon>
        <taxon>Gunneridae</taxon>
        <taxon>Pentapetalae</taxon>
        <taxon>rosids</taxon>
        <taxon>fabids</taxon>
        <taxon>Malpighiales</taxon>
        <taxon>Linaceae</taxon>
        <taxon>Linum</taxon>
    </lineage>
</organism>
<evidence type="ECO:0000313" key="3">
    <source>
        <dbReference type="Proteomes" id="UP001497516"/>
    </source>
</evidence>
<name>A0AAV2GP56_9ROSI</name>
<dbReference type="InterPro" id="IPR004330">
    <property type="entry name" value="FAR1_DNA_bnd_dom"/>
</dbReference>
<dbReference type="PANTHER" id="PTHR47718">
    <property type="entry name" value="OS01G0519700 PROTEIN"/>
    <property type="match status" value="1"/>
</dbReference>
<gene>
    <name evidence="2" type="ORF">LTRI10_LOCUS51764</name>
</gene>
<proteinExistence type="predicted"/>
<feature type="domain" description="FAR1" evidence="1">
    <location>
        <begin position="98"/>
        <end position="202"/>
    </location>
</feature>
<protein>
    <recommendedName>
        <fullName evidence="1">FAR1 domain-containing protein</fullName>
    </recommendedName>
</protein>
<dbReference type="Proteomes" id="UP001497516">
    <property type="component" value="Chromosome 9"/>
</dbReference>
<reference evidence="2 3" key="1">
    <citation type="submission" date="2024-04" db="EMBL/GenBank/DDBJ databases">
        <authorList>
            <person name="Fracassetti M."/>
        </authorList>
    </citation>
    <scope>NUCLEOTIDE SEQUENCE [LARGE SCALE GENOMIC DNA]</scope>
</reference>
<sequence length="294" mass="34030">MDDYSVQLDGGGHCHQNVELTGKRSLGFDLNVEYTGNDDDLDEPASVEHAPDILVANVEPVAVVEEQQNWLNVVGTVVPEDESTWEHFRFEDQDEFIRFYKKFAHGRGFSVRKTGAIYKKRSYFPHPFIFYFGGRCSKGGYKEGSILDPKNKEDVVDYDSDNERDRGETRFGCKAIARCRYEHSTRNYRIYKWTDVHDHELHDEASRRFLRSNREVTAEYALFAKINDAAGIPVSNTFDSFADAAGGKKNLPFIQTDLKNYIQKTRRKPFTRGEANMFHQYFKSNLCVIRNYAR</sequence>
<dbReference type="Pfam" id="PF03101">
    <property type="entry name" value="FAR1"/>
    <property type="match status" value="1"/>
</dbReference>
<keyword evidence="3" id="KW-1185">Reference proteome</keyword>
<dbReference type="PANTHER" id="PTHR47718:SF2">
    <property type="entry name" value="PROTEIN FAR1-RELATED SEQUENCE 5-LIKE"/>
    <property type="match status" value="1"/>
</dbReference>
<evidence type="ECO:0000313" key="2">
    <source>
        <dbReference type="EMBL" id="CAL1412469.1"/>
    </source>
</evidence>
<dbReference type="EMBL" id="OZ034822">
    <property type="protein sequence ID" value="CAL1412469.1"/>
    <property type="molecule type" value="Genomic_DNA"/>
</dbReference>
<dbReference type="AlphaFoldDB" id="A0AAV2GP56"/>
<evidence type="ECO:0000259" key="1">
    <source>
        <dbReference type="Pfam" id="PF03101"/>
    </source>
</evidence>
<accession>A0AAV2GP56</accession>